<dbReference type="OrthoDB" id="5154006at2759"/>
<dbReference type="InParanoid" id="A0A1J7IQS4"/>
<feature type="compositionally biased region" description="Low complexity" evidence="1">
    <location>
        <begin position="417"/>
        <end position="431"/>
    </location>
</feature>
<feature type="region of interest" description="Disordered" evidence="1">
    <location>
        <begin position="17"/>
        <end position="36"/>
    </location>
</feature>
<accession>A0A1J7IQS4</accession>
<name>A0A1J7IQS4_9PEZI</name>
<reference evidence="2 3" key="1">
    <citation type="submission" date="2016-10" db="EMBL/GenBank/DDBJ databases">
        <title>Draft genome sequence of Coniochaeta ligniaria NRRL30616, a lignocellulolytic fungus for bioabatement of inhibitors in plant biomass hydrolysates.</title>
        <authorList>
            <consortium name="DOE Joint Genome Institute"/>
            <person name="Jimenez D.J."/>
            <person name="Hector R.E."/>
            <person name="Riley R."/>
            <person name="Sun H."/>
            <person name="Grigoriev I.V."/>
            <person name="Van Elsas J.D."/>
            <person name="Nichols N.N."/>
        </authorList>
    </citation>
    <scope>NUCLEOTIDE SEQUENCE [LARGE SCALE GENOMIC DNA]</scope>
    <source>
        <strain evidence="2 3">NRRL 30616</strain>
    </source>
</reference>
<evidence type="ECO:0000313" key="2">
    <source>
        <dbReference type="EMBL" id="OIW29814.1"/>
    </source>
</evidence>
<dbReference type="PANTHER" id="PTHR34008:SF2">
    <property type="entry name" value="REPETITIVE PROLINE-RICH CELL WALL PROTEIN 1"/>
    <property type="match status" value="1"/>
</dbReference>
<feature type="compositionally biased region" description="Low complexity" evidence="1">
    <location>
        <begin position="450"/>
        <end position="466"/>
    </location>
</feature>
<feature type="compositionally biased region" description="Basic and acidic residues" evidence="1">
    <location>
        <begin position="432"/>
        <end position="443"/>
    </location>
</feature>
<evidence type="ECO:0000313" key="3">
    <source>
        <dbReference type="Proteomes" id="UP000182658"/>
    </source>
</evidence>
<sequence length="608" mass="68650">MCHPKWTFNQFSPNSQLSISTNSLSRRGPPSVGSNQKESTATYFLLLCRPSSVFKMAENHENLHPAKVSKGRMRVPLPRNGIFYSKKEVKEIKGMLNQRETHGHRPENQYHEERGHQTLGHVHGHHSAHHRHDEHYGIEDRYHARPYPFQPHQPPSCHPPSYHPSRHQAPSYQAPSYQAPIYQAPTFQAPTYEAPTYEAPTYEAPTYEAPIYQAPTFQAPTYEAPTYEAPTYEAPVYQAPVYQAPVYQAPTYQAPVYQPPTFQPPISQRPAYQALTYSDPDHAAQSQITFNPAKVHSVLETPAHSLHDTDTVPERSYGEGHLRSPCKPQLARNANNITTGRDAQKPGVQSNEQRASGRPWTSSDDALLLSLNEDGLSPQDAAQVLGRPKQDVRDRYRQLIRDRNTIPLAPQVASTSGRPSSVGDVVPVGGDDTTRDADNRDNGGDDSFSETRSSSSSRISGGQSSGAQYVEQMSHKEYMVAMLPRNYILDYDALYKVEPDQHFSLLDCKLLALLEVKHARAIRWEDLQTDFLRATGRFLAVQLLREMLENPATRHDGYFTAQDYRTLLFLFAKQQDEKWLAIQTDFRTAAGRLIEVEVLKRKLGGDKC</sequence>
<dbReference type="EMBL" id="KV875097">
    <property type="protein sequence ID" value="OIW29814.1"/>
    <property type="molecule type" value="Genomic_DNA"/>
</dbReference>
<dbReference type="AlphaFoldDB" id="A0A1J7IQS4"/>
<evidence type="ECO:0008006" key="4">
    <source>
        <dbReference type="Google" id="ProtNLM"/>
    </source>
</evidence>
<keyword evidence="3" id="KW-1185">Reference proteome</keyword>
<dbReference type="PANTHER" id="PTHR34008">
    <property type="entry name" value="REPETITIVE PROLINE-RICH CELL WALL PROTEIN 1"/>
    <property type="match status" value="1"/>
</dbReference>
<gene>
    <name evidence="2" type="ORF">CONLIGDRAFT_346502</name>
</gene>
<feature type="compositionally biased region" description="Basic and acidic residues" evidence="1">
    <location>
        <begin position="306"/>
        <end position="322"/>
    </location>
</feature>
<feature type="region of interest" description="Disordered" evidence="1">
    <location>
        <begin position="146"/>
        <end position="172"/>
    </location>
</feature>
<dbReference type="STRING" id="1408157.A0A1J7IQS4"/>
<evidence type="ECO:0000256" key="1">
    <source>
        <dbReference type="SAM" id="MobiDB-lite"/>
    </source>
</evidence>
<protein>
    <recommendedName>
        <fullName evidence="4">Myb-like domain-containing protein</fullName>
    </recommendedName>
</protein>
<dbReference type="Proteomes" id="UP000182658">
    <property type="component" value="Unassembled WGS sequence"/>
</dbReference>
<feature type="compositionally biased region" description="Pro residues" evidence="1">
    <location>
        <begin position="148"/>
        <end position="162"/>
    </location>
</feature>
<feature type="region of interest" description="Disordered" evidence="1">
    <location>
        <begin position="306"/>
        <end position="362"/>
    </location>
</feature>
<proteinExistence type="predicted"/>
<organism evidence="2 3">
    <name type="scientific">Coniochaeta ligniaria NRRL 30616</name>
    <dbReference type="NCBI Taxonomy" id="1408157"/>
    <lineage>
        <taxon>Eukaryota</taxon>
        <taxon>Fungi</taxon>
        <taxon>Dikarya</taxon>
        <taxon>Ascomycota</taxon>
        <taxon>Pezizomycotina</taxon>
        <taxon>Sordariomycetes</taxon>
        <taxon>Sordariomycetidae</taxon>
        <taxon>Coniochaetales</taxon>
        <taxon>Coniochaetaceae</taxon>
        <taxon>Coniochaeta</taxon>
    </lineage>
</organism>
<feature type="region of interest" description="Disordered" evidence="1">
    <location>
        <begin position="402"/>
        <end position="467"/>
    </location>
</feature>
<feature type="compositionally biased region" description="Polar residues" evidence="1">
    <location>
        <begin position="332"/>
        <end position="362"/>
    </location>
</feature>